<dbReference type="EMBL" id="RXOC01000006">
    <property type="protein sequence ID" value="RXF69748.1"/>
    <property type="molecule type" value="Genomic_DNA"/>
</dbReference>
<protein>
    <submittedName>
        <fullName evidence="4">S9 family peptidase</fullName>
    </submittedName>
</protein>
<feature type="domain" description="Dipeptidylpeptidase IV N-terminal" evidence="3">
    <location>
        <begin position="136"/>
        <end position="435"/>
    </location>
</feature>
<evidence type="ECO:0000259" key="2">
    <source>
        <dbReference type="Pfam" id="PF00326"/>
    </source>
</evidence>
<dbReference type="InterPro" id="IPR001375">
    <property type="entry name" value="Peptidase_S9_cat"/>
</dbReference>
<feature type="domain" description="Peptidase S9 prolyl oligopeptidase catalytic" evidence="2">
    <location>
        <begin position="523"/>
        <end position="717"/>
    </location>
</feature>
<evidence type="ECO:0000313" key="5">
    <source>
        <dbReference type="Proteomes" id="UP000290848"/>
    </source>
</evidence>
<comment type="caution">
    <text evidence="4">The sequence shown here is derived from an EMBL/GenBank/DDBJ whole genome shotgun (WGS) entry which is preliminary data.</text>
</comment>
<dbReference type="InterPro" id="IPR050278">
    <property type="entry name" value="Serine_Prot_S9B/DPPIV"/>
</dbReference>
<feature type="signal peptide" evidence="1">
    <location>
        <begin position="1"/>
        <end position="19"/>
    </location>
</feature>
<feature type="chain" id="PRO_5020449843" evidence="1">
    <location>
        <begin position="20"/>
        <end position="717"/>
    </location>
</feature>
<dbReference type="SUPFAM" id="SSF82171">
    <property type="entry name" value="DPP6 N-terminal domain-like"/>
    <property type="match status" value="1"/>
</dbReference>
<reference evidence="4 5" key="1">
    <citation type="submission" date="2018-12" db="EMBL/GenBank/DDBJ databases">
        <title>The Draft Genome Sequence of the Soil Bacterium Pedobacter tournemirensis R1.</title>
        <authorList>
            <person name="He J."/>
        </authorList>
    </citation>
    <scope>NUCLEOTIDE SEQUENCE [LARGE SCALE GENOMIC DNA]</scope>
    <source>
        <strain evidence="4 5">R1</strain>
    </source>
</reference>
<accession>A0A4Q0M978</accession>
<dbReference type="SUPFAM" id="SSF53474">
    <property type="entry name" value="alpha/beta-Hydrolases"/>
    <property type="match status" value="1"/>
</dbReference>
<dbReference type="Proteomes" id="UP000290848">
    <property type="component" value="Unassembled WGS sequence"/>
</dbReference>
<dbReference type="AlphaFoldDB" id="A0A4Q0M978"/>
<dbReference type="InterPro" id="IPR002469">
    <property type="entry name" value="Peptidase_S9B_N"/>
</dbReference>
<dbReference type="GO" id="GO:0008236">
    <property type="term" value="F:serine-type peptidase activity"/>
    <property type="evidence" value="ECO:0007669"/>
    <property type="project" value="InterPro"/>
</dbReference>
<dbReference type="Gene3D" id="3.40.50.1820">
    <property type="entry name" value="alpha/beta hydrolase"/>
    <property type="match status" value="1"/>
</dbReference>
<dbReference type="RefSeq" id="WP_128769450.1">
    <property type="nucleotide sequence ID" value="NZ_RXOC01000006.1"/>
</dbReference>
<dbReference type="GO" id="GO:0006508">
    <property type="term" value="P:proteolysis"/>
    <property type="evidence" value="ECO:0007669"/>
    <property type="project" value="InterPro"/>
</dbReference>
<dbReference type="PANTHER" id="PTHR11731:SF193">
    <property type="entry name" value="DIPEPTIDYL PEPTIDASE 9"/>
    <property type="match status" value="1"/>
</dbReference>
<keyword evidence="1" id="KW-0732">Signal</keyword>
<evidence type="ECO:0000256" key="1">
    <source>
        <dbReference type="SAM" id="SignalP"/>
    </source>
</evidence>
<dbReference type="PANTHER" id="PTHR11731">
    <property type="entry name" value="PROTEASE FAMILY S9B,C DIPEPTIDYL-PEPTIDASE IV-RELATED"/>
    <property type="match status" value="1"/>
</dbReference>
<dbReference type="InterPro" id="IPR029058">
    <property type="entry name" value="AB_hydrolase_fold"/>
</dbReference>
<evidence type="ECO:0000313" key="4">
    <source>
        <dbReference type="EMBL" id="RXF69748.1"/>
    </source>
</evidence>
<organism evidence="4 5">
    <name type="scientific">Arcticibacter tournemirensis</name>
    <dbReference type="NCBI Taxonomy" id="699437"/>
    <lineage>
        <taxon>Bacteria</taxon>
        <taxon>Pseudomonadati</taxon>
        <taxon>Bacteroidota</taxon>
        <taxon>Sphingobacteriia</taxon>
        <taxon>Sphingobacteriales</taxon>
        <taxon>Sphingobacteriaceae</taxon>
        <taxon>Arcticibacter</taxon>
    </lineage>
</organism>
<dbReference type="Pfam" id="PF00326">
    <property type="entry name" value="Peptidase_S9"/>
    <property type="match status" value="1"/>
</dbReference>
<proteinExistence type="predicted"/>
<evidence type="ECO:0000259" key="3">
    <source>
        <dbReference type="Pfam" id="PF00930"/>
    </source>
</evidence>
<dbReference type="Gene3D" id="2.140.10.30">
    <property type="entry name" value="Dipeptidylpeptidase IV, N-terminal domain"/>
    <property type="match status" value="1"/>
</dbReference>
<gene>
    <name evidence="4" type="ORF">EKH83_10880</name>
</gene>
<sequence length="717" mass="81879">MIRFFLLFVSLSFCVPAFAQQKQFTMEEAVLGMNTSLAREDLKQLNWIPGENSVSEVVKTTYGGALVRRRLPQMSTDTLLRLSELQKQLDGKYSLKALPLIEWIDSKEAFFALGNNYFICSASANGWSIKEWKNLPGEAENIVLQKSTKRFAYTIENNLYFVDAAGKTHTVTSDKEAGIVNGRSVHRNEFGIDGGIFLSPKGNYLAFYRMDEHMVEDYPIVNWNVTPAAVHLTKYPFAGRTSHEVTLGVYNPSSGKTIFLNTGTPKDHYLTCVTWSPDEQFIYLAILNREQNHLWLNQYNARTGALIKTLFEETDPKYVHPQHSLTFIPGKNNEFIWWSQRDGFMHLYRYNTRGKLLNQITKGEWVVTEIAGESEKRKELYIITTKESPLDRHIYSVNWESGKMKRLDSDPGTHSAGVSTTGDYVIDRWSNGNAPRIIDLVSTTGKWKKNLLTAKDPLAAYQRPKTENVTVKADDGTPLYGKLIYPVNFDATKKYPVIVYLYNGPNVQIIANGFPASGNLWYEYMAQHGYIIFTMEGRGSANRGMKFEQATFRKLGTVEMEDQLKGVAYLKSLPFVDASRLGVHGWSYGGFMTTSLMLRHPDVFKCGVAGGPVMDWKMYEVMYTERYMDTPQENPEGYEEANLLNKVKNLKGKLLLIHGTIDSTVVWQHSVNFLKECVDNNVQVDYFVYPGYEHNVRGRDRVHLMQKITDYFDENLK</sequence>
<dbReference type="Pfam" id="PF00930">
    <property type="entry name" value="DPPIV_N"/>
    <property type="match status" value="1"/>
</dbReference>
<name>A0A4Q0M978_9SPHI</name>
<dbReference type="GO" id="GO:0008239">
    <property type="term" value="F:dipeptidyl-peptidase activity"/>
    <property type="evidence" value="ECO:0007669"/>
    <property type="project" value="TreeGrafter"/>
</dbReference>